<protein>
    <submittedName>
        <fullName evidence="6">TetR family transcriptional regulator</fullName>
    </submittedName>
</protein>
<accession>A0A512D7W9</accession>
<evidence type="ECO:0000259" key="5">
    <source>
        <dbReference type="PROSITE" id="PS50977"/>
    </source>
</evidence>
<evidence type="ECO:0000313" key="6">
    <source>
        <dbReference type="EMBL" id="GEO32553.1"/>
    </source>
</evidence>
<evidence type="ECO:0000313" key="7">
    <source>
        <dbReference type="Proteomes" id="UP000321181"/>
    </source>
</evidence>
<evidence type="ECO:0000256" key="1">
    <source>
        <dbReference type="ARBA" id="ARBA00023015"/>
    </source>
</evidence>
<dbReference type="PROSITE" id="PS50977">
    <property type="entry name" value="HTH_TETR_2"/>
    <property type="match status" value="1"/>
</dbReference>
<evidence type="ECO:0000256" key="2">
    <source>
        <dbReference type="ARBA" id="ARBA00023125"/>
    </source>
</evidence>
<dbReference type="SUPFAM" id="SSF48498">
    <property type="entry name" value="Tetracyclin repressor-like, C-terminal domain"/>
    <property type="match status" value="1"/>
</dbReference>
<dbReference type="Gene3D" id="1.10.357.10">
    <property type="entry name" value="Tetracycline Repressor, domain 2"/>
    <property type="match status" value="1"/>
</dbReference>
<evidence type="ECO:0000256" key="3">
    <source>
        <dbReference type="ARBA" id="ARBA00023163"/>
    </source>
</evidence>
<dbReference type="PRINTS" id="PR00455">
    <property type="entry name" value="HTHTETR"/>
</dbReference>
<dbReference type="InterPro" id="IPR001647">
    <property type="entry name" value="HTH_TetR"/>
</dbReference>
<dbReference type="GO" id="GO:0003700">
    <property type="term" value="F:DNA-binding transcription factor activity"/>
    <property type="evidence" value="ECO:0007669"/>
    <property type="project" value="TreeGrafter"/>
</dbReference>
<reference evidence="6 7" key="1">
    <citation type="submission" date="2019-07" db="EMBL/GenBank/DDBJ databases">
        <title>Whole genome shotgun sequence of Cellulomonas aerilata NBRC 106308.</title>
        <authorList>
            <person name="Hosoyama A."/>
            <person name="Uohara A."/>
            <person name="Ohji S."/>
            <person name="Ichikawa N."/>
        </authorList>
    </citation>
    <scope>NUCLEOTIDE SEQUENCE [LARGE SCALE GENOMIC DNA]</scope>
    <source>
        <strain evidence="6 7">NBRC 106308</strain>
    </source>
</reference>
<sequence>MPKIIGGSLHEHREQTRQRLFAALSTLMAEKGFDAISLADIAAHAGMGRTAVYNHFPDKESLLLGFISHETEQYVATLEQALRGVEDPVEQLRTYVRQQTQLTRVFHLAPGPDLRTVLSRGTQHRLREHVAGVEGILRRILLAGIDAGVLPPQDIDTTVPLVHACLSGRGVPDGADRERAVHATETFVLRAVGAPAPALV</sequence>
<evidence type="ECO:0000256" key="4">
    <source>
        <dbReference type="PROSITE-ProRule" id="PRU00335"/>
    </source>
</evidence>
<keyword evidence="3" id="KW-0804">Transcription</keyword>
<dbReference type="InterPro" id="IPR036271">
    <property type="entry name" value="Tet_transcr_reg_TetR-rel_C_sf"/>
</dbReference>
<keyword evidence="7" id="KW-1185">Reference proteome</keyword>
<comment type="caution">
    <text evidence="6">The sequence shown here is derived from an EMBL/GenBank/DDBJ whole genome shotgun (WGS) entry which is preliminary data.</text>
</comment>
<keyword evidence="1" id="KW-0805">Transcription regulation</keyword>
<dbReference type="PANTHER" id="PTHR30055:SF234">
    <property type="entry name" value="HTH-TYPE TRANSCRIPTIONAL REGULATOR BETI"/>
    <property type="match status" value="1"/>
</dbReference>
<dbReference type="AlphaFoldDB" id="A0A512D7W9"/>
<dbReference type="SUPFAM" id="SSF46689">
    <property type="entry name" value="Homeodomain-like"/>
    <property type="match status" value="1"/>
</dbReference>
<gene>
    <name evidence="6" type="ORF">CAE01nite_02780</name>
</gene>
<feature type="DNA-binding region" description="H-T-H motif" evidence="4">
    <location>
        <begin position="37"/>
        <end position="56"/>
    </location>
</feature>
<feature type="domain" description="HTH tetR-type" evidence="5">
    <location>
        <begin position="14"/>
        <end position="74"/>
    </location>
</feature>
<dbReference type="OrthoDB" id="4709704at2"/>
<dbReference type="InterPro" id="IPR009057">
    <property type="entry name" value="Homeodomain-like_sf"/>
</dbReference>
<proteinExistence type="predicted"/>
<dbReference type="Proteomes" id="UP000321181">
    <property type="component" value="Unassembled WGS sequence"/>
</dbReference>
<dbReference type="InterPro" id="IPR050109">
    <property type="entry name" value="HTH-type_TetR-like_transc_reg"/>
</dbReference>
<organism evidence="6 7">
    <name type="scientific">Cellulomonas aerilata</name>
    <dbReference type="NCBI Taxonomy" id="515326"/>
    <lineage>
        <taxon>Bacteria</taxon>
        <taxon>Bacillati</taxon>
        <taxon>Actinomycetota</taxon>
        <taxon>Actinomycetes</taxon>
        <taxon>Micrococcales</taxon>
        <taxon>Cellulomonadaceae</taxon>
        <taxon>Cellulomonas</taxon>
    </lineage>
</organism>
<dbReference type="PANTHER" id="PTHR30055">
    <property type="entry name" value="HTH-TYPE TRANSCRIPTIONAL REGULATOR RUTR"/>
    <property type="match status" value="1"/>
</dbReference>
<dbReference type="Pfam" id="PF00440">
    <property type="entry name" value="TetR_N"/>
    <property type="match status" value="1"/>
</dbReference>
<keyword evidence="2 4" id="KW-0238">DNA-binding</keyword>
<dbReference type="EMBL" id="BJYY01000001">
    <property type="protein sequence ID" value="GEO32553.1"/>
    <property type="molecule type" value="Genomic_DNA"/>
</dbReference>
<dbReference type="GO" id="GO:0000976">
    <property type="term" value="F:transcription cis-regulatory region binding"/>
    <property type="evidence" value="ECO:0007669"/>
    <property type="project" value="TreeGrafter"/>
</dbReference>
<dbReference type="RefSeq" id="WP_146898825.1">
    <property type="nucleotide sequence ID" value="NZ_BAAARM010000001.1"/>
</dbReference>
<name>A0A512D7W9_9CELL</name>